<comment type="caution">
    <text evidence="7">The sequence shown here is derived from an EMBL/GenBank/DDBJ whole genome shotgun (WGS) entry which is preliminary data.</text>
</comment>
<dbReference type="Proteomes" id="UP001079657">
    <property type="component" value="Unassembled WGS sequence"/>
</dbReference>
<evidence type="ECO:0000313" key="8">
    <source>
        <dbReference type="Proteomes" id="UP001079657"/>
    </source>
</evidence>
<dbReference type="Pfam" id="PF02743">
    <property type="entry name" value="dCache_1"/>
    <property type="match status" value="1"/>
</dbReference>
<dbReference type="InterPro" id="IPR029151">
    <property type="entry name" value="Sensor-like_sf"/>
</dbReference>
<keyword evidence="3" id="KW-0812">Transmembrane</keyword>
<dbReference type="CDD" id="cd18773">
    <property type="entry name" value="PDC1_HK_sensor"/>
    <property type="match status" value="1"/>
</dbReference>
<evidence type="ECO:0000256" key="5">
    <source>
        <dbReference type="ARBA" id="ARBA00023136"/>
    </source>
</evidence>
<comment type="subcellular location">
    <subcellularLocation>
        <location evidence="1">Cell membrane</location>
        <topology evidence="1">Multi-pass membrane protein</topology>
    </subcellularLocation>
</comment>
<dbReference type="SMART" id="SM00052">
    <property type="entry name" value="EAL"/>
    <property type="match status" value="1"/>
</dbReference>
<dbReference type="InterPro" id="IPR035919">
    <property type="entry name" value="EAL_sf"/>
</dbReference>
<dbReference type="CDD" id="cd01948">
    <property type="entry name" value="EAL"/>
    <property type="match status" value="1"/>
</dbReference>
<evidence type="ECO:0000256" key="4">
    <source>
        <dbReference type="ARBA" id="ARBA00022989"/>
    </source>
</evidence>
<keyword evidence="4" id="KW-1133">Transmembrane helix</keyword>
<dbReference type="EMBL" id="JAPQES010000011">
    <property type="protein sequence ID" value="MCY6372754.1"/>
    <property type="molecule type" value="Genomic_DNA"/>
</dbReference>
<dbReference type="Pfam" id="PF00990">
    <property type="entry name" value="GGDEF"/>
    <property type="match status" value="1"/>
</dbReference>
<dbReference type="InterPro" id="IPR033479">
    <property type="entry name" value="dCache_1"/>
</dbReference>
<evidence type="ECO:0000256" key="2">
    <source>
        <dbReference type="ARBA" id="ARBA00022475"/>
    </source>
</evidence>
<dbReference type="SUPFAM" id="SSF55073">
    <property type="entry name" value="Nucleotide cyclase"/>
    <property type="match status" value="1"/>
</dbReference>
<feature type="domain" description="EAL" evidence="6">
    <location>
        <begin position="484"/>
        <end position="729"/>
    </location>
</feature>
<keyword evidence="5" id="KW-0472">Membrane</keyword>
<evidence type="ECO:0000259" key="6">
    <source>
        <dbReference type="PROSITE" id="PS50883"/>
    </source>
</evidence>
<dbReference type="PROSITE" id="PS50883">
    <property type="entry name" value="EAL"/>
    <property type="match status" value="1"/>
</dbReference>
<dbReference type="Pfam" id="PF00563">
    <property type="entry name" value="EAL"/>
    <property type="match status" value="1"/>
</dbReference>
<dbReference type="Gene3D" id="3.20.20.450">
    <property type="entry name" value="EAL domain"/>
    <property type="match status" value="1"/>
</dbReference>
<dbReference type="InterPro" id="IPR043128">
    <property type="entry name" value="Rev_trsase/Diguanyl_cyclase"/>
</dbReference>
<dbReference type="SUPFAM" id="SSF141868">
    <property type="entry name" value="EAL domain-like"/>
    <property type="match status" value="1"/>
</dbReference>
<accession>A0ABT4CUK5</accession>
<dbReference type="Gene3D" id="3.30.70.270">
    <property type="match status" value="1"/>
</dbReference>
<dbReference type="InterPro" id="IPR000160">
    <property type="entry name" value="GGDEF_dom"/>
</dbReference>
<dbReference type="PANTHER" id="PTHR33121">
    <property type="entry name" value="CYCLIC DI-GMP PHOSPHODIESTERASE PDEF"/>
    <property type="match status" value="1"/>
</dbReference>
<dbReference type="PANTHER" id="PTHR33121:SF71">
    <property type="entry name" value="OXYGEN SENSOR PROTEIN DOSP"/>
    <property type="match status" value="1"/>
</dbReference>
<reference evidence="7" key="1">
    <citation type="submission" date="2022-12" db="EMBL/GenBank/DDBJ databases">
        <authorList>
            <person name="Wang J."/>
        </authorList>
    </citation>
    <scope>NUCLEOTIDE SEQUENCE</scope>
    <source>
        <strain evidence="7">HY-42-06</strain>
    </source>
</reference>
<dbReference type="RefSeq" id="WP_268051816.1">
    <property type="nucleotide sequence ID" value="NZ_JAPQES010000011.1"/>
</dbReference>
<dbReference type="Gene3D" id="3.30.450.20">
    <property type="entry name" value="PAS domain"/>
    <property type="match status" value="2"/>
</dbReference>
<keyword evidence="2" id="KW-1003">Cell membrane</keyword>
<organism evidence="7 8">
    <name type="scientific">Clostridium ganghwense</name>
    <dbReference type="NCBI Taxonomy" id="312089"/>
    <lineage>
        <taxon>Bacteria</taxon>
        <taxon>Bacillati</taxon>
        <taxon>Bacillota</taxon>
        <taxon>Clostridia</taxon>
        <taxon>Eubacteriales</taxon>
        <taxon>Clostridiaceae</taxon>
        <taxon>Clostridium</taxon>
    </lineage>
</organism>
<sequence>MILFLLVFISGTFIFHYQKQKLFEIKKLTMKTTTEEYSNFIESQITTLKVLLINTSELISHLPMSNLSNSEDDLSKIFSNTKNSLTLLSSIYFVEFTDGTAYSNSGMHNVIEESHVDLRKRKWYKSAMNSDEVLISNVYNNINNNKPVITMSYKVKSGDRILGVLAADIFLEDFNKEFDLFTKSHNLNFYLIDPIGTIIAHESKGLIGHNMTNLQLKLFKNVQHVDAESLNNYIKLWMDQFSNKKSGIVSYKDFTGDEIHASFKKIETLNWTLVCKTQESLLIEETLKYSRKPFLIEFISFTTLAIISYKLFKKNYYIDKLTGVFNKNYLISTLKDRKKLLDEQHILFVNINNFSLINGKYGGHIGDLVLKELSEIITRYIGAECDTSRLESDNFLCLFKENMWEKSIQSSKLLHSKVKKLNINTNELSINVNVFMGLINIKKTQLKDPKTSIFLIESIIKELHHKSISDLIVCPSIDHIIKNKKDINEKLKFLIDVINEDKLVPFFQPIVDLDTMLIRKYEILMRIDNGNEYLSPYPYIILAEENNMISNVDLIVTEKALYYKSIVDKQDNLEFSINLSGRELENKEHINKVIELVDKHNISHKNIIFEITETQHIENIIEVSNLVKEIKNLGFKFSIDDFGTGFSSMQYLKLLPVDYIKIDGSFIKDILDKEENEHLVKSMVNMARAYKVKVVAEFVENEAILNKIKELGIDYGQGYFIGKPNKEFL</sequence>
<evidence type="ECO:0000313" key="7">
    <source>
        <dbReference type="EMBL" id="MCY6372754.1"/>
    </source>
</evidence>
<dbReference type="InterPro" id="IPR050706">
    <property type="entry name" value="Cyclic-di-GMP_PDE-like"/>
</dbReference>
<dbReference type="SUPFAM" id="SSF103190">
    <property type="entry name" value="Sensory domain-like"/>
    <property type="match status" value="1"/>
</dbReference>
<proteinExistence type="predicted"/>
<dbReference type="SMART" id="SM00267">
    <property type="entry name" value="GGDEF"/>
    <property type="match status" value="1"/>
</dbReference>
<dbReference type="CDD" id="cd18774">
    <property type="entry name" value="PDC2_HK_sensor"/>
    <property type="match status" value="1"/>
</dbReference>
<dbReference type="NCBIfam" id="TIGR00254">
    <property type="entry name" value="GGDEF"/>
    <property type="match status" value="1"/>
</dbReference>
<dbReference type="InterPro" id="IPR029787">
    <property type="entry name" value="Nucleotide_cyclase"/>
</dbReference>
<gene>
    <name evidence="7" type="ORF">OXH55_19365</name>
</gene>
<protein>
    <submittedName>
        <fullName evidence="7">GGDEF domain-containing protein</fullName>
    </submittedName>
</protein>
<name>A0ABT4CUK5_9CLOT</name>
<keyword evidence="8" id="KW-1185">Reference proteome</keyword>
<evidence type="ECO:0000256" key="3">
    <source>
        <dbReference type="ARBA" id="ARBA00022692"/>
    </source>
</evidence>
<evidence type="ECO:0000256" key="1">
    <source>
        <dbReference type="ARBA" id="ARBA00004651"/>
    </source>
</evidence>
<dbReference type="InterPro" id="IPR001633">
    <property type="entry name" value="EAL_dom"/>
</dbReference>